<dbReference type="InterPro" id="IPR012340">
    <property type="entry name" value="NA-bd_OB-fold"/>
</dbReference>
<dbReference type="FunFam" id="2.40.50.100:FF:000073">
    <property type="entry name" value="Putative Exosome complex component RRP40"/>
    <property type="match status" value="1"/>
</dbReference>
<accession>A0A8H3FEJ8</accession>
<keyword evidence="4" id="KW-0694">RNA-binding</keyword>
<evidence type="ECO:0000256" key="4">
    <source>
        <dbReference type="ARBA" id="ARBA00022884"/>
    </source>
</evidence>
<dbReference type="PANTHER" id="PTHR21321:SF1">
    <property type="entry name" value="EXOSOME COMPLEX COMPONENT RRP40"/>
    <property type="match status" value="1"/>
</dbReference>
<dbReference type="GO" id="GO:0003723">
    <property type="term" value="F:RNA binding"/>
    <property type="evidence" value="ECO:0007669"/>
    <property type="project" value="UniProtKB-KW"/>
</dbReference>
<dbReference type="GO" id="GO:0071038">
    <property type="term" value="P:TRAMP-dependent tRNA surveillance pathway"/>
    <property type="evidence" value="ECO:0007669"/>
    <property type="project" value="TreeGrafter"/>
</dbReference>
<dbReference type="FunFam" id="2.40.50.140:FF:000127">
    <property type="entry name" value="Exosome complex component RRP40"/>
    <property type="match status" value="1"/>
</dbReference>
<dbReference type="GO" id="GO:0071034">
    <property type="term" value="P:CUT catabolic process"/>
    <property type="evidence" value="ECO:0007669"/>
    <property type="project" value="TreeGrafter"/>
</dbReference>
<dbReference type="GO" id="GO:0071051">
    <property type="term" value="P:poly(A)-dependent snoRNA 3'-end processing"/>
    <property type="evidence" value="ECO:0007669"/>
    <property type="project" value="TreeGrafter"/>
</dbReference>
<keyword evidence="2" id="KW-0963">Cytoplasm</keyword>
<keyword evidence="3" id="KW-0271">Exosome</keyword>
<evidence type="ECO:0000256" key="3">
    <source>
        <dbReference type="ARBA" id="ARBA00022835"/>
    </source>
</evidence>
<dbReference type="InterPro" id="IPR049469">
    <property type="entry name" value="RRP40_KH-I"/>
</dbReference>
<reference evidence="7" key="1">
    <citation type="submission" date="2021-03" db="EMBL/GenBank/DDBJ databases">
        <authorList>
            <person name="Tagirdzhanova G."/>
        </authorList>
    </citation>
    <scope>NUCLEOTIDE SEQUENCE</scope>
</reference>
<gene>
    <name evidence="7" type="ORF">GOMPHAMPRED_001786</name>
</gene>
<dbReference type="Pfam" id="PF21262">
    <property type="entry name" value="RRP40_S1"/>
    <property type="match status" value="1"/>
</dbReference>
<evidence type="ECO:0000256" key="1">
    <source>
        <dbReference type="ARBA" id="ARBA00004123"/>
    </source>
</evidence>
<evidence type="ECO:0000256" key="2">
    <source>
        <dbReference type="ARBA" id="ARBA00022490"/>
    </source>
</evidence>
<dbReference type="Proteomes" id="UP000664169">
    <property type="component" value="Unassembled WGS sequence"/>
</dbReference>
<evidence type="ECO:0008006" key="9">
    <source>
        <dbReference type="Google" id="ProtNLM"/>
    </source>
</evidence>
<keyword evidence="8" id="KW-1185">Reference proteome</keyword>
<dbReference type="GO" id="GO:0000177">
    <property type="term" value="C:cytoplasmic exosome (RNase complex)"/>
    <property type="evidence" value="ECO:0007669"/>
    <property type="project" value="TreeGrafter"/>
</dbReference>
<dbReference type="CDD" id="cd22526">
    <property type="entry name" value="KH-I_Rrp40"/>
    <property type="match status" value="1"/>
</dbReference>
<dbReference type="InterPro" id="IPR026699">
    <property type="entry name" value="Exosome_RNA_bind1/RRP40/RRP4"/>
</dbReference>
<dbReference type="Gene3D" id="3.30.1370.10">
    <property type="entry name" value="K Homology domain, type 1"/>
    <property type="match status" value="1"/>
</dbReference>
<dbReference type="InterPro" id="IPR036612">
    <property type="entry name" value="KH_dom_type_1_sf"/>
</dbReference>
<feature type="domain" description="K Homology" evidence="5">
    <location>
        <begin position="160"/>
        <end position="213"/>
    </location>
</feature>
<name>A0A8H3FEJ8_9LECA</name>
<evidence type="ECO:0000313" key="8">
    <source>
        <dbReference type="Proteomes" id="UP000664169"/>
    </source>
</evidence>
<dbReference type="SUPFAM" id="SSF54791">
    <property type="entry name" value="Eukaryotic type KH-domain (KH-domain type I)"/>
    <property type="match status" value="1"/>
</dbReference>
<dbReference type="AlphaFoldDB" id="A0A8H3FEJ8"/>
<dbReference type="SUPFAM" id="SSF50249">
    <property type="entry name" value="Nucleic acid-binding proteins"/>
    <property type="match status" value="1"/>
</dbReference>
<comment type="subcellular location">
    <subcellularLocation>
        <location evidence="1">Nucleus</location>
    </subcellularLocation>
</comment>
<feature type="domain" description="Exosome complex exonuclease Rrp40 N-terminal" evidence="6">
    <location>
        <begin position="31"/>
        <end position="70"/>
    </location>
</feature>
<dbReference type="InterPro" id="IPR041054">
    <property type="entry name" value="Rrp40_N_euk"/>
</dbReference>
<dbReference type="GO" id="GO:0000176">
    <property type="term" value="C:nuclear exosome (RNase complex)"/>
    <property type="evidence" value="ECO:0007669"/>
    <property type="project" value="TreeGrafter"/>
</dbReference>
<dbReference type="EMBL" id="CAJPDQ010000014">
    <property type="protein sequence ID" value="CAF9919401.1"/>
    <property type="molecule type" value="Genomic_DNA"/>
</dbReference>
<dbReference type="Pfam" id="PF18311">
    <property type="entry name" value="Rrp40_N"/>
    <property type="match status" value="1"/>
</dbReference>
<dbReference type="OrthoDB" id="340500at2759"/>
<dbReference type="InterPro" id="IPR004088">
    <property type="entry name" value="KH_dom_type_1"/>
</dbReference>
<dbReference type="GO" id="GO:0071035">
    <property type="term" value="P:nuclear polyadenylation-dependent rRNA catabolic process"/>
    <property type="evidence" value="ECO:0007669"/>
    <property type="project" value="TreeGrafter"/>
</dbReference>
<dbReference type="Pfam" id="PF15985">
    <property type="entry name" value="KH_6"/>
    <property type="match status" value="1"/>
</dbReference>
<dbReference type="PANTHER" id="PTHR21321">
    <property type="entry name" value="PNAS-3 RELATED"/>
    <property type="match status" value="1"/>
</dbReference>
<dbReference type="GO" id="GO:0034475">
    <property type="term" value="P:U4 snRNA 3'-end processing"/>
    <property type="evidence" value="ECO:0007669"/>
    <property type="project" value="TreeGrafter"/>
</dbReference>
<organism evidence="7 8">
    <name type="scientific">Gomphillus americanus</name>
    <dbReference type="NCBI Taxonomy" id="1940652"/>
    <lineage>
        <taxon>Eukaryota</taxon>
        <taxon>Fungi</taxon>
        <taxon>Dikarya</taxon>
        <taxon>Ascomycota</taxon>
        <taxon>Pezizomycotina</taxon>
        <taxon>Lecanoromycetes</taxon>
        <taxon>OSLEUM clade</taxon>
        <taxon>Ostropomycetidae</taxon>
        <taxon>Ostropales</taxon>
        <taxon>Graphidaceae</taxon>
        <taxon>Gomphilloideae</taxon>
        <taxon>Gomphillus</taxon>
    </lineage>
</organism>
<dbReference type="GO" id="GO:0000467">
    <property type="term" value="P:exonucleolytic trimming to generate mature 3'-end of 5.8S rRNA from tricistronic rRNA transcript (SSU-rRNA, 5.8S rRNA, LSU-rRNA)"/>
    <property type="evidence" value="ECO:0007669"/>
    <property type="project" value="TreeGrafter"/>
</dbReference>
<evidence type="ECO:0000313" key="7">
    <source>
        <dbReference type="EMBL" id="CAF9919401.1"/>
    </source>
</evidence>
<comment type="caution">
    <text evidence="7">The sequence shown here is derived from an EMBL/GenBank/DDBJ whole genome shotgun (WGS) entry which is preliminary data.</text>
</comment>
<evidence type="ECO:0000259" key="6">
    <source>
        <dbReference type="Pfam" id="PF18311"/>
    </source>
</evidence>
<protein>
    <recommendedName>
        <fullName evidence="9">Ribosomal RNA-processing protein 40</fullName>
    </recommendedName>
</protein>
<dbReference type="Gene3D" id="2.40.50.140">
    <property type="entry name" value="Nucleic acid-binding proteins"/>
    <property type="match status" value="1"/>
</dbReference>
<evidence type="ECO:0000259" key="5">
    <source>
        <dbReference type="Pfam" id="PF15985"/>
    </source>
</evidence>
<sequence length="250" mass="27224">MASSTAKPFVFPGLPISQSLLPIPADPKRSLKLGAGVQHVPPSTITATSPGILRIDDKKNVVWVENNHRRYVSYPGDLVIATVLRSAAEQFFLQICPHSPTVLLNHLSFENVSRKTRPQLNTGATVYARVLSVDKHLETELVCFNPSTGKADGLGELKGGMLFDISPGMSRRLLLQKSKEQGGIAILDILAEKLNFELAVGLNGRLWIDGSTVRETMAIGKAIQEIDQGALDIEKQRKLAGRLLREIGKG</sequence>
<proteinExistence type="predicted"/>